<feature type="region of interest" description="Disordered" evidence="1">
    <location>
        <begin position="78"/>
        <end position="100"/>
    </location>
</feature>
<reference evidence="2" key="1">
    <citation type="submission" date="2023-10" db="EMBL/GenBank/DDBJ databases">
        <authorList>
            <person name="Chen Y."/>
            <person name="Shah S."/>
            <person name="Dougan E. K."/>
            <person name="Thang M."/>
            <person name="Chan C."/>
        </authorList>
    </citation>
    <scope>NUCLEOTIDE SEQUENCE [LARGE SCALE GENOMIC DNA]</scope>
</reference>
<evidence type="ECO:0000313" key="2">
    <source>
        <dbReference type="EMBL" id="CAK0793097.1"/>
    </source>
</evidence>
<proteinExistence type="predicted"/>
<evidence type="ECO:0000313" key="3">
    <source>
        <dbReference type="Proteomes" id="UP001189429"/>
    </source>
</evidence>
<protein>
    <submittedName>
        <fullName evidence="2">Uncharacterized protein</fullName>
    </submittedName>
</protein>
<sequence>MLPKQAAGQCRLADKLEGWAEFRDDRTVVALTLGRRLERALRYDAAASLAEHLRGGADGARRGSMVSVVFFLPKVTLVTQDNPPPPRPGNANDRAGRGWP</sequence>
<evidence type="ECO:0000256" key="1">
    <source>
        <dbReference type="SAM" id="MobiDB-lite"/>
    </source>
</evidence>
<organism evidence="2 3">
    <name type="scientific">Prorocentrum cordatum</name>
    <dbReference type="NCBI Taxonomy" id="2364126"/>
    <lineage>
        <taxon>Eukaryota</taxon>
        <taxon>Sar</taxon>
        <taxon>Alveolata</taxon>
        <taxon>Dinophyceae</taxon>
        <taxon>Prorocentrales</taxon>
        <taxon>Prorocentraceae</taxon>
        <taxon>Prorocentrum</taxon>
    </lineage>
</organism>
<gene>
    <name evidence="2" type="ORF">PCOR1329_LOCUS3507</name>
</gene>
<dbReference type="EMBL" id="CAUYUJ010000898">
    <property type="protein sequence ID" value="CAK0793097.1"/>
    <property type="molecule type" value="Genomic_DNA"/>
</dbReference>
<keyword evidence="3" id="KW-1185">Reference proteome</keyword>
<comment type="caution">
    <text evidence="2">The sequence shown here is derived from an EMBL/GenBank/DDBJ whole genome shotgun (WGS) entry which is preliminary data.</text>
</comment>
<name>A0ABN9PNW4_9DINO</name>
<dbReference type="Proteomes" id="UP001189429">
    <property type="component" value="Unassembled WGS sequence"/>
</dbReference>
<accession>A0ABN9PNW4</accession>